<feature type="transmembrane region" description="Helical" evidence="1">
    <location>
        <begin position="58"/>
        <end position="80"/>
    </location>
</feature>
<organism evidence="2 3">
    <name type="scientific">Corynebacterium coyleae</name>
    <dbReference type="NCBI Taxonomy" id="53374"/>
    <lineage>
        <taxon>Bacteria</taxon>
        <taxon>Bacillati</taxon>
        <taxon>Actinomycetota</taxon>
        <taxon>Actinomycetes</taxon>
        <taxon>Mycobacteriales</taxon>
        <taxon>Corynebacteriaceae</taxon>
        <taxon>Corynebacterium</taxon>
    </lineage>
</organism>
<protein>
    <submittedName>
        <fullName evidence="2">Uncharacterized protein</fullName>
    </submittedName>
</protein>
<feature type="transmembrane region" description="Helical" evidence="1">
    <location>
        <begin position="20"/>
        <end position="46"/>
    </location>
</feature>
<evidence type="ECO:0000313" key="3">
    <source>
        <dbReference type="Proteomes" id="UP000591626"/>
    </source>
</evidence>
<evidence type="ECO:0000256" key="1">
    <source>
        <dbReference type="SAM" id="Phobius"/>
    </source>
</evidence>
<keyword evidence="1" id="KW-0812">Transmembrane</keyword>
<name>A0AAP6XLI6_9CORY</name>
<proteinExistence type="predicted"/>
<dbReference type="Proteomes" id="UP000591626">
    <property type="component" value="Unassembled WGS sequence"/>
</dbReference>
<keyword evidence="1" id="KW-0472">Membrane</keyword>
<dbReference type="RefSeq" id="WP_145989997.1">
    <property type="nucleotide sequence ID" value="NZ_JAAUVV010000003.1"/>
</dbReference>
<gene>
    <name evidence="2" type="ORF">HC138_02920</name>
</gene>
<feature type="transmembrane region" description="Helical" evidence="1">
    <location>
        <begin position="114"/>
        <end position="132"/>
    </location>
</feature>
<reference evidence="2 3" key="1">
    <citation type="submission" date="2020-03" db="EMBL/GenBank/DDBJ databases">
        <title>Draft genome sequences of bacterial isolates from the female urobiome.</title>
        <authorList>
            <person name="Miller-Ensminger T."/>
            <person name="Wolfe A.J."/>
            <person name="Putonti C."/>
        </authorList>
    </citation>
    <scope>NUCLEOTIDE SEQUENCE [LARGE SCALE GENOMIC DNA]</scope>
    <source>
        <strain evidence="2 3">UMB8490</strain>
    </source>
</reference>
<dbReference type="EMBL" id="JAAUVV010000003">
    <property type="protein sequence ID" value="NJJ03327.1"/>
    <property type="molecule type" value="Genomic_DNA"/>
</dbReference>
<sequence>MRQLPDDIASSAQEESSSIFLFGTAAGLVLSAILYAIIALSILRTIRRLAEEKDIESGLLQALSIVVRVSFIAPLTLRFIPGAEGVIAVLSAMLVGGVALAVSIRYVDGVGRSLIPTGTALLISVLFFSGVYRPLFSLFI</sequence>
<keyword evidence="1" id="KW-1133">Transmembrane helix</keyword>
<dbReference type="AlphaFoldDB" id="A0AAP6XLI6"/>
<accession>A0AAP6XLI6</accession>
<feature type="transmembrane region" description="Helical" evidence="1">
    <location>
        <begin position="86"/>
        <end position="107"/>
    </location>
</feature>
<comment type="caution">
    <text evidence="2">The sequence shown here is derived from an EMBL/GenBank/DDBJ whole genome shotgun (WGS) entry which is preliminary data.</text>
</comment>
<evidence type="ECO:0000313" key="2">
    <source>
        <dbReference type="EMBL" id="NJJ03327.1"/>
    </source>
</evidence>